<dbReference type="GeneID" id="39594313"/>
<feature type="transmembrane region" description="Helical" evidence="1">
    <location>
        <begin position="85"/>
        <end position="104"/>
    </location>
</feature>
<feature type="transmembrane region" description="Helical" evidence="1">
    <location>
        <begin position="36"/>
        <end position="56"/>
    </location>
</feature>
<accession>A0A443HJT4</accession>
<protein>
    <submittedName>
        <fullName evidence="2">Uncharacterized protein</fullName>
    </submittedName>
</protein>
<feature type="transmembrane region" description="Helical" evidence="1">
    <location>
        <begin position="61"/>
        <end position="79"/>
    </location>
</feature>
<sequence length="146" mass="16303">MPCHYGNRVPCRLPPACWHGPRHVPGPEASCTSIPMAHATSTVIFGSCLTTTIVVFANRRVLIWSGPLFIRVFCIFLPVEPSQSIILLIDVVSAVLLLNRIRCVRRPNYLAKERPISSYMPFSTICSRHSKDMSIPNFLQAAVTVR</sequence>
<gene>
    <name evidence="2" type="ORF">C8Q69DRAFT_103257</name>
</gene>
<comment type="caution">
    <text evidence="2">The sequence shown here is derived from an EMBL/GenBank/DDBJ whole genome shotgun (WGS) entry which is preliminary data.</text>
</comment>
<evidence type="ECO:0000256" key="1">
    <source>
        <dbReference type="SAM" id="Phobius"/>
    </source>
</evidence>
<keyword evidence="1" id="KW-1133">Transmembrane helix</keyword>
<name>A0A443HJT4_BYSSP</name>
<evidence type="ECO:0000313" key="2">
    <source>
        <dbReference type="EMBL" id="RWQ92103.1"/>
    </source>
</evidence>
<keyword evidence="3" id="KW-1185">Reference proteome</keyword>
<proteinExistence type="predicted"/>
<dbReference type="VEuPathDB" id="FungiDB:C8Q69DRAFT_103257"/>
<dbReference type="Proteomes" id="UP000283841">
    <property type="component" value="Unassembled WGS sequence"/>
</dbReference>
<keyword evidence="1" id="KW-0812">Transmembrane</keyword>
<keyword evidence="1" id="KW-0472">Membrane</keyword>
<reference evidence="2 3" key="1">
    <citation type="journal article" date="2018" name="Front. Microbiol.">
        <title>Genomic and genetic insights into a cosmopolitan fungus, Paecilomyces variotii (Eurotiales).</title>
        <authorList>
            <person name="Urquhart A.S."/>
            <person name="Mondo S.J."/>
            <person name="Makela M.R."/>
            <person name="Hane J.K."/>
            <person name="Wiebenga A."/>
            <person name="He G."/>
            <person name="Mihaltcheva S."/>
            <person name="Pangilinan J."/>
            <person name="Lipzen A."/>
            <person name="Barry K."/>
            <person name="de Vries R.P."/>
            <person name="Grigoriev I.V."/>
            <person name="Idnurm A."/>
        </authorList>
    </citation>
    <scope>NUCLEOTIDE SEQUENCE [LARGE SCALE GENOMIC DNA]</scope>
    <source>
        <strain evidence="2 3">CBS 101075</strain>
    </source>
</reference>
<dbReference type="RefSeq" id="XP_028481748.1">
    <property type="nucleotide sequence ID" value="XM_028625036.1"/>
</dbReference>
<dbReference type="AlphaFoldDB" id="A0A443HJT4"/>
<dbReference type="EMBL" id="RCNU01000014">
    <property type="protein sequence ID" value="RWQ92103.1"/>
    <property type="molecule type" value="Genomic_DNA"/>
</dbReference>
<evidence type="ECO:0000313" key="3">
    <source>
        <dbReference type="Proteomes" id="UP000283841"/>
    </source>
</evidence>
<organism evidence="2 3">
    <name type="scientific">Byssochlamys spectabilis</name>
    <name type="common">Paecilomyces variotii</name>
    <dbReference type="NCBI Taxonomy" id="264951"/>
    <lineage>
        <taxon>Eukaryota</taxon>
        <taxon>Fungi</taxon>
        <taxon>Dikarya</taxon>
        <taxon>Ascomycota</taxon>
        <taxon>Pezizomycotina</taxon>
        <taxon>Eurotiomycetes</taxon>
        <taxon>Eurotiomycetidae</taxon>
        <taxon>Eurotiales</taxon>
        <taxon>Thermoascaceae</taxon>
        <taxon>Paecilomyces</taxon>
    </lineage>
</organism>